<evidence type="ECO:0000259" key="2">
    <source>
        <dbReference type="Pfam" id="PF22795"/>
    </source>
</evidence>
<feature type="domain" description="MKRN2 opposite strand protein-like N-terminal" evidence="2">
    <location>
        <begin position="7"/>
        <end position="31"/>
    </location>
</feature>
<dbReference type="InterPro" id="IPR032016">
    <property type="entry name" value="MKRN2OS-like"/>
</dbReference>
<dbReference type="PANTHER" id="PTHR33963:SF2">
    <property type="entry name" value="MKRN2 OPPOSITE STRAND PROTEIN"/>
    <property type="match status" value="1"/>
</dbReference>
<dbReference type="Pfam" id="PF22795">
    <property type="entry name" value="DUF4796_N"/>
    <property type="match status" value="1"/>
</dbReference>
<dbReference type="InterPro" id="IPR053921">
    <property type="entry name" value="MKRN2OS-like_C"/>
</dbReference>
<feature type="domain" description="MKRN2 opposite strand protein-like C-terminal" evidence="1">
    <location>
        <begin position="41"/>
        <end position="191"/>
    </location>
</feature>
<sequence length="200" mass="23367">MACDSKILCFRHCCSKSIFCKAVPEICPICQLCITEYKIMPFLVPYPYKNAACEPNSIVVRPANGNFLTDYHIVNDLHIGITNMNGLVFEYDKEGLILNDCSRWTNCIAINVIPSSWDSHWNETLKIMLKDSKWKSENYDEISMNCFNFVIEFINNLKYMNMNFTNKETICEKLILPKLRDALTYNFLFMKLENNEFFIS</sequence>
<evidence type="ECO:0000313" key="3">
    <source>
        <dbReference type="Proteomes" id="UP000504631"/>
    </source>
</evidence>
<keyword evidence="3" id="KW-1185">Reference proteome</keyword>
<evidence type="ECO:0000259" key="1">
    <source>
        <dbReference type="Pfam" id="PF16044"/>
    </source>
</evidence>
<dbReference type="AlphaFoldDB" id="A0A6J3KN93"/>
<dbReference type="Proteomes" id="UP000504631">
    <property type="component" value="Unplaced"/>
</dbReference>
<protein>
    <submittedName>
        <fullName evidence="4">MKRN2 opposite strand protein</fullName>
    </submittedName>
</protein>
<dbReference type="PANTHER" id="PTHR33963">
    <property type="entry name" value="MKRN2 OPPOSITE STRAND PROTEIN"/>
    <property type="match status" value="1"/>
</dbReference>
<accession>A0A6J3KN93</accession>
<organism evidence="3 4">
    <name type="scientific">Bombus vosnesenskii</name>
    <dbReference type="NCBI Taxonomy" id="207650"/>
    <lineage>
        <taxon>Eukaryota</taxon>
        <taxon>Metazoa</taxon>
        <taxon>Ecdysozoa</taxon>
        <taxon>Arthropoda</taxon>
        <taxon>Hexapoda</taxon>
        <taxon>Insecta</taxon>
        <taxon>Pterygota</taxon>
        <taxon>Neoptera</taxon>
        <taxon>Endopterygota</taxon>
        <taxon>Hymenoptera</taxon>
        <taxon>Apocrita</taxon>
        <taxon>Aculeata</taxon>
        <taxon>Apoidea</taxon>
        <taxon>Anthophila</taxon>
        <taxon>Apidae</taxon>
        <taxon>Bombus</taxon>
        <taxon>Pyrobombus</taxon>
    </lineage>
</organism>
<dbReference type="KEGG" id="bvk:117235435"/>
<evidence type="ECO:0000313" key="4">
    <source>
        <dbReference type="RefSeq" id="XP_033353339.1"/>
    </source>
</evidence>
<dbReference type="InterPro" id="IPR053922">
    <property type="entry name" value="MKRN2OS-like_N"/>
</dbReference>
<dbReference type="GeneID" id="117235435"/>
<dbReference type="Pfam" id="PF16044">
    <property type="entry name" value="DUF4796_C"/>
    <property type="match status" value="1"/>
</dbReference>
<proteinExistence type="predicted"/>
<gene>
    <name evidence="4" type="primary">LOC117235435</name>
</gene>
<reference evidence="4" key="1">
    <citation type="submission" date="2025-08" db="UniProtKB">
        <authorList>
            <consortium name="RefSeq"/>
        </authorList>
    </citation>
    <scope>IDENTIFICATION</scope>
    <source>
        <tissue evidence="4">Muscle</tissue>
    </source>
</reference>
<dbReference type="RefSeq" id="XP_033353339.1">
    <property type="nucleotide sequence ID" value="XM_033497448.1"/>
</dbReference>
<name>A0A6J3KN93_9HYME</name>